<feature type="transmembrane region" description="Helical" evidence="1">
    <location>
        <begin position="64"/>
        <end position="85"/>
    </location>
</feature>
<feature type="transmembrane region" description="Helical" evidence="1">
    <location>
        <begin position="39"/>
        <end position="58"/>
    </location>
</feature>
<feature type="transmembrane region" description="Helical" evidence="1">
    <location>
        <begin position="117"/>
        <end position="137"/>
    </location>
</feature>
<keyword evidence="1" id="KW-0472">Membrane</keyword>
<dbReference type="EMBL" id="FQZI01000004">
    <property type="protein sequence ID" value="SHJ01392.1"/>
    <property type="molecule type" value="Genomic_DNA"/>
</dbReference>
<keyword evidence="3" id="KW-1185">Reference proteome</keyword>
<keyword evidence="1" id="KW-1133">Transmembrane helix</keyword>
<dbReference type="Proteomes" id="UP000184488">
    <property type="component" value="Unassembled WGS sequence"/>
</dbReference>
<reference evidence="3" key="1">
    <citation type="submission" date="2016-11" db="EMBL/GenBank/DDBJ databases">
        <authorList>
            <person name="Varghese N."/>
            <person name="Submissions S."/>
        </authorList>
    </citation>
    <scope>NUCLEOTIDE SEQUENCE [LARGE SCALE GENOMIC DNA]</scope>
    <source>
        <strain evidence="3">DSM 18829</strain>
    </source>
</reference>
<dbReference type="AlphaFoldDB" id="A0A1M6FUN4"/>
<evidence type="ECO:0000256" key="1">
    <source>
        <dbReference type="SAM" id="Phobius"/>
    </source>
</evidence>
<sequence>MNDIIGISIFLFGLFILFLNTLLFVFLKNKTRLVKIMNYYLIASCFEGVVCFSLAILFQVNNFFLNHIFFTIQLLFLGFFFYNLFKVPIQKKYVKISSIVVFLVSASQYAINPSSFWHFNLIEIFGVSCLIISFALLHIYNTLGQKKDYFYFCLGMIMYFLCSCIVYLCGNLSLVFNEDPYIDHWVIKDLFFIVYQLLILKEYFTIKREKFVRK</sequence>
<feature type="transmembrane region" description="Helical" evidence="1">
    <location>
        <begin position="149"/>
        <end position="173"/>
    </location>
</feature>
<dbReference type="STRING" id="415425.SAMN05444363_2353"/>
<evidence type="ECO:0000313" key="3">
    <source>
        <dbReference type="Proteomes" id="UP000184488"/>
    </source>
</evidence>
<proteinExistence type="predicted"/>
<keyword evidence="1" id="KW-0812">Transmembrane</keyword>
<feature type="transmembrane region" description="Helical" evidence="1">
    <location>
        <begin position="92"/>
        <end position="111"/>
    </location>
</feature>
<evidence type="ECO:0008006" key="4">
    <source>
        <dbReference type="Google" id="ProtNLM"/>
    </source>
</evidence>
<organism evidence="2 3">
    <name type="scientific">Flavobacterium terrae</name>
    <dbReference type="NCBI Taxonomy" id="415425"/>
    <lineage>
        <taxon>Bacteria</taxon>
        <taxon>Pseudomonadati</taxon>
        <taxon>Bacteroidota</taxon>
        <taxon>Flavobacteriia</taxon>
        <taxon>Flavobacteriales</taxon>
        <taxon>Flavobacteriaceae</taxon>
        <taxon>Flavobacterium</taxon>
    </lineage>
</organism>
<feature type="transmembrane region" description="Helical" evidence="1">
    <location>
        <begin position="185"/>
        <end position="204"/>
    </location>
</feature>
<feature type="transmembrane region" description="Helical" evidence="1">
    <location>
        <begin position="6"/>
        <end position="27"/>
    </location>
</feature>
<protein>
    <recommendedName>
        <fullName evidence="4">YhhN-like protein</fullName>
    </recommendedName>
</protein>
<accession>A0A1M6FUN4</accession>
<gene>
    <name evidence="2" type="ORF">SAMN05444363_2353</name>
</gene>
<name>A0A1M6FUN4_9FLAO</name>
<evidence type="ECO:0000313" key="2">
    <source>
        <dbReference type="EMBL" id="SHJ01392.1"/>
    </source>
</evidence>